<feature type="domain" description="ABC3 transporter permease C-terminal" evidence="7">
    <location>
        <begin position="300"/>
        <end position="409"/>
    </location>
</feature>
<evidence type="ECO:0000256" key="4">
    <source>
        <dbReference type="ARBA" id="ARBA00022989"/>
    </source>
</evidence>
<keyword evidence="10" id="KW-1185">Reference proteome</keyword>
<reference evidence="9 10" key="1">
    <citation type="submission" date="2016-05" db="EMBL/GenBank/DDBJ databases">
        <title>Niabella ginsenosidivorans BS26 whole genome sequencing.</title>
        <authorList>
            <person name="Im W.T."/>
            <person name="Siddiqi M.Z."/>
        </authorList>
    </citation>
    <scope>NUCLEOTIDE SEQUENCE [LARGE SCALE GENOMIC DNA]</scope>
    <source>
        <strain evidence="9 10">BS26</strain>
    </source>
</reference>
<feature type="transmembrane region" description="Helical" evidence="6">
    <location>
        <begin position="21"/>
        <end position="42"/>
    </location>
</feature>
<dbReference type="InterPro" id="IPR050250">
    <property type="entry name" value="Macrolide_Exporter_MacB"/>
</dbReference>
<organism evidence="9 10">
    <name type="scientific">Niabella ginsenosidivorans</name>
    <dbReference type="NCBI Taxonomy" id="1176587"/>
    <lineage>
        <taxon>Bacteria</taxon>
        <taxon>Pseudomonadati</taxon>
        <taxon>Bacteroidota</taxon>
        <taxon>Chitinophagia</taxon>
        <taxon>Chitinophagales</taxon>
        <taxon>Chitinophagaceae</taxon>
        <taxon>Niabella</taxon>
    </lineage>
</organism>
<feature type="transmembrane region" description="Helical" evidence="6">
    <location>
        <begin position="341"/>
        <end position="367"/>
    </location>
</feature>
<feature type="domain" description="MacB-like periplasmic core" evidence="8">
    <location>
        <begin position="523"/>
        <end position="641"/>
    </location>
</feature>
<dbReference type="InterPro" id="IPR025857">
    <property type="entry name" value="MacB_PCD"/>
</dbReference>
<evidence type="ECO:0000256" key="3">
    <source>
        <dbReference type="ARBA" id="ARBA00022692"/>
    </source>
</evidence>
<dbReference type="GO" id="GO:0022857">
    <property type="term" value="F:transmembrane transporter activity"/>
    <property type="evidence" value="ECO:0007669"/>
    <property type="project" value="TreeGrafter"/>
</dbReference>
<proteinExistence type="predicted"/>
<feature type="domain" description="MacB-like periplasmic core" evidence="8">
    <location>
        <begin position="20"/>
        <end position="250"/>
    </location>
</feature>
<dbReference type="EMBL" id="CP015772">
    <property type="protein sequence ID" value="ANH81457.1"/>
    <property type="molecule type" value="Genomic_DNA"/>
</dbReference>
<name>A0A1A9I1B7_9BACT</name>
<keyword evidence="3 6" id="KW-0812">Transmembrane</keyword>
<feature type="transmembrane region" description="Helical" evidence="6">
    <location>
        <begin position="693"/>
        <end position="715"/>
    </location>
</feature>
<evidence type="ECO:0000313" key="9">
    <source>
        <dbReference type="EMBL" id="ANH81457.1"/>
    </source>
</evidence>
<evidence type="ECO:0000259" key="8">
    <source>
        <dbReference type="Pfam" id="PF12704"/>
    </source>
</evidence>
<dbReference type="Pfam" id="PF02687">
    <property type="entry name" value="FtsX"/>
    <property type="match status" value="2"/>
</dbReference>
<feature type="transmembrane region" description="Helical" evidence="6">
    <location>
        <begin position="298"/>
        <end position="321"/>
    </location>
</feature>
<feature type="transmembrane region" description="Helical" evidence="6">
    <location>
        <begin position="742"/>
        <end position="761"/>
    </location>
</feature>
<keyword evidence="4 6" id="KW-1133">Transmembrane helix</keyword>
<evidence type="ECO:0000256" key="1">
    <source>
        <dbReference type="ARBA" id="ARBA00004651"/>
    </source>
</evidence>
<feature type="transmembrane region" description="Helical" evidence="6">
    <location>
        <begin position="439"/>
        <end position="458"/>
    </location>
</feature>
<dbReference type="InterPro" id="IPR003838">
    <property type="entry name" value="ABC3_permease_C"/>
</dbReference>
<evidence type="ECO:0000256" key="6">
    <source>
        <dbReference type="SAM" id="Phobius"/>
    </source>
</evidence>
<dbReference type="Pfam" id="PF12704">
    <property type="entry name" value="MacB_PCD"/>
    <property type="match status" value="2"/>
</dbReference>
<feature type="transmembrane region" description="Helical" evidence="6">
    <location>
        <begin position="776"/>
        <end position="796"/>
    </location>
</feature>
<dbReference type="AlphaFoldDB" id="A0A1A9I1B7"/>
<sequence>MIRTFFATLGRQLWRNRLFTLLNICGLSICICVAWIIFRMVIYENSFDKKVPDAQNIYQLIIRNKREDGNTGGFAAVSKPVLNTLLNDVSGAGLVVPMFYKQYNSVTIPGNNGTRKIEEKEDITQVTTLPAYFDMLNYKWLAGNKTTAFNHPDNVVLTEDKAKKYFPNLSPAAMVGKSLVYNDTLWRTVSGVVADLPYPNSFSGDNTEFMPVSREDLTDQDWESLNSSNLLFIKPAKQVDAKNILAQLNKINFQHNKESFEKYKYKNWYEALPLKEKHFAAQFGSQTRTADKKVLSDLMIVGGFLLLLACINYINLSTALLPKRAKEIGIRKTLGSSAKNLMVRFIAETFIVTTFAALLSFVLTFFAVKIFADFLPDGIFDYMNYPAMAGFMLLLILLISLLSGLYPAWISSRVDTVEVLKGKTEKVIGRNKITFRKSLIVFQFLIAQVFIIGAIIIGQQLQYMLHKDPGFNKEAVITFSIPYRLANKKEYKDKQFVLKNELLKNTEIKNVSLGDRPMEQMYVGNIYTYFNGKEEVNVQLQMKDVDTAFLHFYGITLLAGNNFKQTDTTTALVINEKAVHAFGFGSPREAIGKQLLVPGNGRSYPIVGVVKDFNQSGMRSDISPGVFVSDKERLRTFNIKLPDQPQHWEKAIRSVEKEWKRIYPEAPFTYTFYDETIGAFYKSEMRTQTLVRAATAMAILISCLGLFGLATLTAFQRTKEIGIRKVLGASILGIMRLLSKDFLVLVLISLMIAAPVGWWLMSKWLQDFVFRIDIKWWMFLFAGVMAVIIAAVTVSYQTIRAARANPVEALRTE</sequence>
<dbReference type="PANTHER" id="PTHR30572:SF18">
    <property type="entry name" value="ABC-TYPE MACROLIDE FAMILY EXPORT SYSTEM PERMEASE COMPONENT 2"/>
    <property type="match status" value="1"/>
</dbReference>
<evidence type="ECO:0000313" key="10">
    <source>
        <dbReference type="Proteomes" id="UP000077667"/>
    </source>
</evidence>
<feature type="domain" description="ABC3 transporter permease C-terminal" evidence="7">
    <location>
        <begin position="694"/>
        <end position="806"/>
    </location>
</feature>
<evidence type="ECO:0000259" key="7">
    <source>
        <dbReference type="Pfam" id="PF02687"/>
    </source>
</evidence>
<dbReference type="Proteomes" id="UP000077667">
    <property type="component" value="Chromosome"/>
</dbReference>
<dbReference type="PANTHER" id="PTHR30572">
    <property type="entry name" value="MEMBRANE COMPONENT OF TRANSPORTER-RELATED"/>
    <property type="match status" value="1"/>
</dbReference>
<accession>A0A1A9I1B7</accession>
<dbReference type="GO" id="GO:0005886">
    <property type="term" value="C:plasma membrane"/>
    <property type="evidence" value="ECO:0007669"/>
    <property type="project" value="UniProtKB-SubCell"/>
</dbReference>
<protein>
    <recommendedName>
        <fullName evidence="11">ABC transporter permease</fullName>
    </recommendedName>
</protein>
<evidence type="ECO:0008006" key="11">
    <source>
        <dbReference type="Google" id="ProtNLM"/>
    </source>
</evidence>
<keyword evidence="5 6" id="KW-0472">Membrane</keyword>
<comment type="subcellular location">
    <subcellularLocation>
        <location evidence="1">Cell membrane</location>
        <topology evidence="1">Multi-pass membrane protein</topology>
    </subcellularLocation>
</comment>
<dbReference type="OrthoDB" id="1451596at2"/>
<dbReference type="STRING" id="1176587.A8C56_11120"/>
<evidence type="ECO:0000256" key="2">
    <source>
        <dbReference type="ARBA" id="ARBA00022475"/>
    </source>
</evidence>
<evidence type="ECO:0000256" key="5">
    <source>
        <dbReference type="ARBA" id="ARBA00023136"/>
    </source>
</evidence>
<keyword evidence="2" id="KW-1003">Cell membrane</keyword>
<gene>
    <name evidence="9" type="ORF">A8C56_11120</name>
</gene>
<feature type="transmembrane region" description="Helical" evidence="6">
    <location>
        <begin position="387"/>
        <end position="406"/>
    </location>
</feature>
<dbReference type="RefSeq" id="WP_067755802.1">
    <property type="nucleotide sequence ID" value="NZ_CP015772.1"/>
</dbReference>
<dbReference type="KEGG" id="nia:A8C56_11120"/>